<name>A0ABV3DKV3_9ACTN</name>
<proteinExistence type="predicted"/>
<dbReference type="SUPFAM" id="SSF160379">
    <property type="entry name" value="SP0830-like"/>
    <property type="match status" value="1"/>
</dbReference>
<dbReference type="Pfam" id="PF08002">
    <property type="entry name" value="DUF1697"/>
    <property type="match status" value="1"/>
</dbReference>
<sequence length="181" mass="19647">MTTRTTRYIALLRGINVGGHNKVPMAELRALLADIGYADAKTLLQSGNAVFTAPATATAKVAKAVETTLAAKYGTDIAVMVRTADEIRAAVDANPLDVGHPSKFLVVFYADPVDRTKLEGFDASAHAPEEMALSEREIYYNFPEGMRDAKLPIVVERKLKVRGTGRNWATVTKLLALAEEE</sequence>
<dbReference type="PIRSF" id="PIRSF008502">
    <property type="entry name" value="UCP008502"/>
    <property type="match status" value="1"/>
</dbReference>
<accession>A0ABV3DKV3</accession>
<evidence type="ECO:0000313" key="1">
    <source>
        <dbReference type="EMBL" id="MEU8136390.1"/>
    </source>
</evidence>
<dbReference type="Proteomes" id="UP001551482">
    <property type="component" value="Unassembled WGS sequence"/>
</dbReference>
<gene>
    <name evidence="1" type="ORF">AB0C36_23130</name>
</gene>
<dbReference type="InterPro" id="IPR012545">
    <property type="entry name" value="DUF1697"/>
</dbReference>
<dbReference type="PANTHER" id="PTHR36439">
    <property type="entry name" value="BLL4334 PROTEIN"/>
    <property type="match status" value="1"/>
</dbReference>
<protein>
    <submittedName>
        <fullName evidence="1">DUF1697 domain-containing protein</fullName>
    </submittedName>
</protein>
<evidence type="ECO:0000313" key="2">
    <source>
        <dbReference type="Proteomes" id="UP001551482"/>
    </source>
</evidence>
<dbReference type="RefSeq" id="WP_358356866.1">
    <property type="nucleotide sequence ID" value="NZ_JBEZFP010000062.1"/>
</dbReference>
<dbReference type="EMBL" id="JBEZFP010000062">
    <property type="protein sequence ID" value="MEU8136390.1"/>
    <property type="molecule type" value="Genomic_DNA"/>
</dbReference>
<dbReference type="PANTHER" id="PTHR36439:SF1">
    <property type="entry name" value="DUF1697 DOMAIN-CONTAINING PROTEIN"/>
    <property type="match status" value="1"/>
</dbReference>
<reference evidence="1 2" key="1">
    <citation type="submission" date="2024-06" db="EMBL/GenBank/DDBJ databases">
        <title>The Natural Products Discovery Center: Release of the First 8490 Sequenced Strains for Exploring Actinobacteria Biosynthetic Diversity.</title>
        <authorList>
            <person name="Kalkreuter E."/>
            <person name="Kautsar S.A."/>
            <person name="Yang D."/>
            <person name="Bader C.D."/>
            <person name="Teijaro C.N."/>
            <person name="Fluegel L."/>
            <person name="Davis C.M."/>
            <person name="Simpson J.R."/>
            <person name="Lauterbach L."/>
            <person name="Steele A.D."/>
            <person name="Gui C."/>
            <person name="Meng S."/>
            <person name="Li G."/>
            <person name="Viehrig K."/>
            <person name="Ye F."/>
            <person name="Su P."/>
            <person name="Kiefer A.F."/>
            <person name="Nichols A."/>
            <person name="Cepeda A.J."/>
            <person name="Yan W."/>
            <person name="Fan B."/>
            <person name="Jiang Y."/>
            <person name="Adhikari A."/>
            <person name="Zheng C.-J."/>
            <person name="Schuster L."/>
            <person name="Cowan T.M."/>
            <person name="Smanski M.J."/>
            <person name="Chevrette M.G."/>
            <person name="De Carvalho L.P.S."/>
            <person name="Shen B."/>
        </authorList>
    </citation>
    <scope>NUCLEOTIDE SEQUENCE [LARGE SCALE GENOMIC DNA]</scope>
    <source>
        <strain evidence="1 2">NPDC048946</strain>
    </source>
</reference>
<keyword evidence="2" id="KW-1185">Reference proteome</keyword>
<dbReference type="Gene3D" id="3.30.70.1280">
    <property type="entry name" value="SP0830-like domains"/>
    <property type="match status" value="1"/>
</dbReference>
<organism evidence="1 2">
    <name type="scientific">Streptodolium elevatio</name>
    <dbReference type="NCBI Taxonomy" id="3157996"/>
    <lineage>
        <taxon>Bacteria</taxon>
        <taxon>Bacillati</taxon>
        <taxon>Actinomycetota</taxon>
        <taxon>Actinomycetes</taxon>
        <taxon>Kitasatosporales</taxon>
        <taxon>Streptomycetaceae</taxon>
        <taxon>Streptodolium</taxon>
    </lineage>
</organism>
<comment type="caution">
    <text evidence="1">The sequence shown here is derived from an EMBL/GenBank/DDBJ whole genome shotgun (WGS) entry which is preliminary data.</text>
</comment>